<feature type="transmembrane region" description="Helical" evidence="7">
    <location>
        <begin position="34"/>
        <end position="52"/>
    </location>
</feature>
<dbReference type="Pfam" id="PF01733">
    <property type="entry name" value="Nucleoside_tran"/>
    <property type="match status" value="1"/>
</dbReference>
<protein>
    <submittedName>
        <fullName evidence="8">Equilibrative Nucleoside Transporter (ENT) Family</fullName>
    </submittedName>
</protein>
<comment type="similarity">
    <text evidence="2">Belongs to the SLC29A/ENT transporter (TC 2.A.57) family.</text>
</comment>
<evidence type="ECO:0000313" key="9">
    <source>
        <dbReference type="Proteomes" id="UP000243579"/>
    </source>
</evidence>
<evidence type="ECO:0000256" key="4">
    <source>
        <dbReference type="ARBA" id="ARBA00022692"/>
    </source>
</evidence>
<feature type="transmembrane region" description="Helical" evidence="7">
    <location>
        <begin position="241"/>
        <end position="259"/>
    </location>
</feature>
<keyword evidence="3" id="KW-0813">Transport</keyword>
<feature type="transmembrane region" description="Helical" evidence="7">
    <location>
        <begin position="131"/>
        <end position="150"/>
    </location>
</feature>
<dbReference type="GO" id="GO:0005886">
    <property type="term" value="C:plasma membrane"/>
    <property type="evidence" value="ECO:0007669"/>
    <property type="project" value="TreeGrafter"/>
</dbReference>
<evidence type="ECO:0000256" key="1">
    <source>
        <dbReference type="ARBA" id="ARBA00004141"/>
    </source>
</evidence>
<keyword evidence="5 7" id="KW-1133">Transmembrane helix</keyword>
<dbReference type="STRING" id="1202772.A0A1V9Z024"/>
<feature type="transmembrane region" description="Helical" evidence="7">
    <location>
        <begin position="162"/>
        <end position="183"/>
    </location>
</feature>
<keyword evidence="4 7" id="KW-0812">Transmembrane</keyword>
<feature type="transmembrane region" description="Helical" evidence="7">
    <location>
        <begin position="72"/>
        <end position="90"/>
    </location>
</feature>
<feature type="transmembrane region" description="Helical" evidence="7">
    <location>
        <begin position="310"/>
        <end position="331"/>
    </location>
</feature>
<dbReference type="InterPro" id="IPR002259">
    <property type="entry name" value="Eqnu_transpt"/>
</dbReference>
<accession>A0A1V9Z024</accession>
<comment type="subcellular location">
    <subcellularLocation>
        <location evidence="1">Membrane</location>
        <topology evidence="1">Multi-pass membrane protein</topology>
    </subcellularLocation>
</comment>
<name>A0A1V9Z024_ACHHY</name>
<feature type="transmembrane region" description="Helical" evidence="7">
    <location>
        <begin position="195"/>
        <end position="214"/>
    </location>
</feature>
<organism evidence="8 9">
    <name type="scientific">Achlya hypogyna</name>
    <name type="common">Oomycete</name>
    <name type="synonym">Protoachlya hypogyna</name>
    <dbReference type="NCBI Taxonomy" id="1202772"/>
    <lineage>
        <taxon>Eukaryota</taxon>
        <taxon>Sar</taxon>
        <taxon>Stramenopiles</taxon>
        <taxon>Oomycota</taxon>
        <taxon>Saprolegniomycetes</taxon>
        <taxon>Saprolegniales</taxon>
        <taxon>Achlyaceae</taxon>
        <taxon>Achlya</taxon>
    </lineage>
</organism>
<reference evidence="8 9" key="1">
    <citation type="journal article" date="2014" name="Genome Biol. Evol.">
        <title>The secreted proteins of Achlya hypogyna and Thraustotheca clavata identify the ancestral oomycete secretome and reveal gene acquisitions by horizontal gene transfer.</title>
        <authorList>
            <person name="Misner I."/>
            <person name="Blouin N."/>
            <person name="Leonard G."/>
            <person name="Richards T.A."/>
            <person name="Lane C.E."/>
        </authorList>
    </citation>
    <scope>NUCLEOTIDE SEQUENCE [LARGE SCALE GENOMIC DNA]</scope>
    <source>
        <strain evidence="8 9">ATCC 48635</strain>
    </source>
</reference>
<dbReference type="AlphaFoldDB" id="A0A1V9Z024"/>
<evidence type="ECO:0000256" key="2">
    <source>
        <dbReference type="ARBA" id="ARBA00007965"/>
    </source>
</evidence>
<dbReference type="GO" id="GO:0005337">
    <property type="term" value="F:nucleoside transmembrane transporter activity"/>
    <property type="evidence" value="ECO:0007669"/>
    <property type="project" value="InterPro"/>
</dbReference>
<dbReference type="PANTHER" id="PTHR10332">
    <property type="entry name" value="EQUILIBRATIVE NUCLEOSIDE TRANSPORTER"/>
    <property type="match status" value="1"/>
</dbReference>
<evidence type="ECO:0000256" key="7">
    <source>
        <dbReference type="SAM" id="Phobius"/>
    </source>
</evidence>
<dbReference type="PANTHER" id="PTHR10332:SF10">
    <property type="entry name" value="EQUILIBRATIVE NUCLEOSIDE TRANSPORTER 4"/>
    <property type="match status" value="1"/>
</dbReference>
<evidence type="ECO:0000256" key="3">
    <source>
        <dbReference type="ARBA" id="ARBA00022448"/>
    </source>
</evidence>
<evidence type="ECO:0000256" key="6">
    <source>
        <dbReference type="ARBA" id="ARBA00023136"/>
    </source>
</evidence>
<dbReference type="OrthoDB" id="1856718at2759"/>
<proteinExistence type="inferred from homology"/>
<dbReference type="EMBL" id="JNBR01000539">
    <property type="protein sequence ID" value="OQR91366.1"/>
    <property type="molecule type" value="Genomic_DNA"/>
</dbReference>
<comment type="caution">
    <text evidence="8">The sequence shown here is derived from an EMBL/GenBank/DDBJ whole genome shotgun (WGS) entry which is preliminary data.</text>
</comment>
<feature type="transmembrane region" description="Helical" evidence="7">
    <location>
        <begin position="337"/>
        <end position="361"/>
    </location>
</feature>
<evidence type="ECO:0000256" key="5">
    <source>
        <dbReference type="ARBA" id="ARBA00022989"/>
    </source>
</evidence>
<keyword evidence="9" id="KW-1185">Reference proteome</keyword>
<gene>
    <name evidence="8" type="ORF">ACHHYP_04752</name>
</gene>
<evidence type="ECO:0000313" key="8">
    <source>
        <dbReference type="EMBL" id="OQR91366.1"/>
    </source>
</evidence>
<keyword evidence="6 7" id="KW-0472">Membrane</keyword>
<sequence>MESPPFAPLATPATHCIAVPPPEWTPRDTRQAHALFLFMGLCYYFPFCILVQPVDYWRLLFPSFNVNFRISFAYYIANVLVIFALLVVGARQSYKTRIMGGFSVQLGFLLLLPTSYYILSTEIQHEAMVLTTAAIVAIAAAVAGSSLFALASMFPSGCMENVQLGIGLSIFITTAYRCISKAVFSTDETVAASMVYFYTGALTMATGVMSYFLLLRLPQSAAVHATPQTHKVLQPTMLSKIAFNGSLVVLVNLSTMLVWPGLLTDIPSFNVPIFNTSGWFPLILMGWDALFDALGRYSARFQLCFTRHNVWALVFARCLCIPVFICIARDVCFTHDIVTYLVVAAFSWSHGYAGALTVVFVSDCVDENERSGAGMFSSFFVNFGLVTGASLSFVLAKILHL</sequence>
<feature type="transmembrane region" description="Helical" evidence="7">
    <location>
        <begin position="373"/>
        <end position="396"/>
    </location>
</feature>
<feature type="transmembrane region" description="Helical" evidence="7">
    <location>
        <begin position="102"/>
        <end position="119"/>
    </location>
</feature>
<dbReference type="Proteomes" id="UP000243579">
    <property type="component" value="Unassembled WGS sequence"/>
</dbReference>
<feature type="transmembrane region" description="Helical" evidence="7">
    <location>
        <begin position="279"/>
        <end position="298"/>
    </location>
</feature>